<evidence type="ECO:0000259" key="7">
    <source>
        <dbReference type="PROSITE" id="PS51146"/>
    </source>
</evidence>
<proteinExistence type="predicted"/>
<keyword evidence="2" id="KW-0597">Phosphoprotein</keyword>
<dbReference type="GO" id="GO:0042752">
    <property type="term" value="P:regulation of circadian rhythm"/>
    <property type="evidence" value="ECO:0007669"/>
    <property type="project" value="InterPro"/>
</dbReference>
<dbReference type="PANTHER" id="PTHR42926">
    <property type="match status" value="1"/>
</dbReference>
<dbReference type="eggNOG" id="COG0467">
    <property type="taxonomic scope" value="Bacteria"/>
</dbReference>
<dbReference type="InterPro" id="IPR047221">
    <property type="entry name" value="KaiC_N"/>
</dbReference>
<evidence type="ECO:0000256" key="5">
    <source>
        <dbReference type="ARBA" id="ARBA00022777"/>
    </source>
</evidence>
<dbReference type="STRING" id="497965.Cyan7822_3419"/>
<dbReference type="GO" id="GO:0003677">
    <property type="term" value="F:DNA binding"/>
    <property type="evidence" value="ECO:0007669"/>
    <property type="project" value="InterPro"/>
</dbReference>
<evidence type="ECO:0000256" key="6">
    <source>
        <dbReference type="ARBA" id="ARBA00022801"/>
    </source>
</evidence>
<dbReference type="PANTHER" id="PTHR42926:SF1">
    <property type="entry name" value="CIRCADIAN CLOCK OSCILLATOR PROTEIN KAIC 1"/>
    <property type="match status" value="1"/>
</dbReference>
<dbReference type="InterPro" id="IPR013503">
    <property type="entry name" value="Circadian_KaiC_bact"/>
</dbReference>
<dbReference type="Gene3D" id="3.40.50.300">
    <property type="entry name" value="P-loop containing nucleotide triphosphate hydrolases"/>
    <property type="match status" value="2"/>
</dbReference>
<feature type="domain" description="KaiC" evidence="7">
    <location>
        <begin position="267"/>
        <end position="499"/>
    </location>
</feature>
<dbReference type="SUPFAM" id="SSF52540">
    <property type="entry name" value="P-loop containing nucleoside triphosphate hydrolases"/>
    <property type="match status" value="2"/>
</dbReference>
<dbReference type="Pfam" id="PF06745">
    <property type="entry name" value="ATPase"/>
    <property type="match status" value="2"/>
</dbReference>
<dbReference type="NCBIfam" id="TIGR02655">
    <property type="entry name" value="circ_KaiC"/>
    <property type="match status" value="1"/>
</dbReference>
<reference evidence="9" key="1">
    <citation type="journal article" date="2011" name="MBio">
        <title>Novel metabolic attributes of the genus Cyanothece, comprising a group of unicellular nitrogen-fixing Cyanobacteria.</title>
        <authorList>
            <person name="Bandyopadhyay A."/>
            <person name="Elvitigala T."/>
            <person name="Welsh E."/>
            <person name="Stockel J."/>
            <person name="Liberton M."/>
            <person name="Min H."/>
            <person name="Sherman L.A."/>
            <person name="Pakrasi H.B."/>
        </authorList>
    </citation>
    <scope>NUCLEOTIDE SEQUENCE [LARGE SCALE GENOMIC DNA]</scope>
    <source>
        <strain evidence="9">PCC 7822</strain>
    </source>
</reference>
<evidence type="ECO:0000256" key="3">
    <source>
        <dbReference type="ARBA" id="ARBA00022679"/>
    </source>
</evidence>
<evidence type="ECO:0000313" key="9">
    <source>
        <dbReference type="Proteomes" id="UP000008206"/>
    </source>
</evidence>
<name>E0UEC2_GLOV7</name>
<keyword evidence="3 8" id="KW-0808">Transferase</keyword>
<accession>E0UEC2</accession>
<dbReference type="PIRSF" id="PIRSF039117">
    <property type="entry name" value="KaiC"/>
    <property type="match status" value="1"/>
</dbReference>
<keyword evidence="9" id="KW-1185">Reference proteome</keyword>
<dbReference type="GO" id="GO:0000287">
    <property type="term" value="F:magnesium ion binding"/>
    <property type="evidence" value="ECO:0007669"/>
    <property type="project" value="InterPro"/>
</dbReference>
<feature type="domain" description="KaiC" evidence="7">
    <location>
        <begin position="24"/>
        <end position="266"/>
    </location>
</feature>
<dbReference type="KEGG" id="cyj:Cyan7822_3419"/>
<dbReference type="GO" id="GO:0005524">
    <property type="term" value="F:ATP binding"/>
    <property type="evidence" value="ECO:0007669"/>
    <property type="project" value="InterPro"/>
</dbReference>
<keyword evidence="4" id="KW-0677">Repeat</keyword>
<keyword evidence="6" id="KW-0378">Hydrolase</keyword>
<dbReference type="InterPro" id="IPR051347">
    <property type="entry name" value="Circadian_clock_KaiC-rel"/>
</dbReference>
<evidence type="ECO:0000313" key="8">
    <source>
        <dbReference type="EMBL" id="ADN15368.1"/>
    </source>
</evidence>
<dbReference type="EMBL" id="CP002198">
    <property type="protein sequence ID" value="ADN15368.1"/>
    <property type="molecule type" value="Genomic_DNA"/>
</dbReference>
<evidence type="ECO:0000256" key="1">
    <source>
        <dbReference type="ARBA" id="ARBA00012513"/>
    </source>
</evidence>
<dbReference type="GO" id="GO:0016787">
    <property type="term" value="F:hydrolase activity"/>
    <property type="evidence" value="ECO:0007669"/>
    <property type="project" value="UniProtKB-KW"/>
</dbReference>
<dbReference type="CDD" id="cd19484">
    <property type="entry name" value="KaiC_C"/>
    <property type="match status" value="1"/>
</dbReference>
<dbReference type="EC" id="2.7.11.1" evidence="1"/>
<dbReference type="HOGENOM" id="CLU_023669_4_1_3"/>
<dbReference type="AlphaFoldDB" id="E0UEC2"/>
<dbReference type="CDD" id="cd19485">
    <property type="entry name" value="KaiC-N"/>
    <property type="match status" value="1"/>
</dbReference>
<dbReference type="GO" id="GO:0004674">
    <property type="term" value="F:protein serine/threonine kinase activity"/>
    <property type="evidence" value="ECO:0007669"/>
    <property type="project" value="UniProtKB-EC"/>
</dbReference>
<protein>
    <recommendedName>
        <fullName evidence="1">non-specific serine/threonine protein kinase</fullName>
        <ecNumber evidence="1">2.7.11.1</ecNumber>
    </recommendedName>
</protein>
<evidence type="ECO:0000256" key="2">
    <source>
        <dbReference type="ARBA" id="ARBA00022553"/>
    </source>
</evidence>
<dbReference type="InterPro" id="IPR014774">
    <property type="entry name" value="KaiC-like_dom"/>
</dbReference>
<dbReference type="PROSITE" id="PS51146">
    <property type="entry name" value="KAIC"/>
    <property type="match status" value="2"/>
</dbReference>
<gene>
    <name evidence="8" type="ordered locus">Cyan7822_3419</name>
</gene>
<dbReference type="InterPro" id="IPR027417">
    <property type="entry name" value="P-loop_NTPase"/>
</dbReference>
<dbReference type="Proteomes" id="UP000008206">
    <property type="component" value="Chromosome"/>
</dbReference>
<organism evidence="8 9">
    <name type="scientific">Gloeothece verrucosa (strain PCC 7822)</name>
    <name type="common">Cyanothece sp. (strain PCC 7822)</name>
    <dbReference type="NCBI Taxonomy" id="497965"/>
    <lineage>
        <taxon>Bacteria</taxon>
        <taxon>Bacillati</taxon>
        <taxon>Cyanobacteriota</taxon>
        <taxon>Cyanophyceae</taxon>
        <taxon>Oscillatoriophycideae</taxon>
        <taxon>Chroococcales</taxon>
        <taxon>Aphanothecaceae</taxon>
        <taxon>Gloeothece</taxon>
        <taxon>Gloeothece verrucosa</taxon>
    </lineage>
</organism>
<dbReference type="InterPro" id="IPR047222">
    <property type="entry name" value="KaiC_C"/>
</dbReference>
<dbReference type="InterPro" id="IPR010624">
    <property type="entry name" value="KaiC_dom"/>
</dbReference>
<dbReference type="InterPro" id="IPR030665">
    <property type="entry name" value="KaiC"/>
</dbReference>
<sequence length="519" mass="58013">MDHNITNYKQNILMSQDNEQDYIQKLETGIPGFDFLSEGGLPKGRATLVAGTAGSAKTVFACQFLAEGIKRGENGVFVTFEEPPKALRKNMLGFGWDIRQWEENRQWAFVDASPQPGEKPMVTGEYDLGALIARIEFAIRKYKATRVSMDSLGAIFSHLMDSAQVRSDLFKLASALRELEVTAIMTAERTQEYGDISRYGVEEFVADNVVILRNVLADEKRRRTIEILKYRGTDHQKGEFPFTIIGRRGMVIIPLSAIELEQKSSDIRITSGSEELDRMCGGGFFRDSIILVSGATGTGKTLMVTEFMAGGVANGERCLIFAFEESREQLFRNAIGWGVDFNRMEQEGKLKVVCRYPETTGLENHLISMKEIIEEFKPNRVAVDSLSALERVSNLKGFREFIIGLTSFIKQKEIGGLFTSTTPSLLGGSSITEGHISTITDSIILLRYVEMYGEMRRGITVLKMRGSMHDKDIREFSIDNKGMHINKPFRNVTGILAGTPMYTAQAEVERLSGLFEEGS</sequence>
<dbReference type="GO" id="GO:0006355">
    <property type="term" value="P:regulation of DNA-templated transcription"/>
    <property type="evidence" value="ECO:0007669"/>
    <property type="project" value="InterPro"/>
</dbReference>
<dbReference type="NCBIfam" id="NF006799">
    <property type="entry name" value="PRK09302.1"/>
    <property type="match status" value="1"/>
</dbReference>
<keyword evidence="5" id="KW-0418">Kinase</keyword>
<evidence type="ECO:0000256" key="4">
    <source>
        <dbReference type="ARBA" id="ARBA00022737"/>
    </source>
</evidence>